<reference evidence="1 2" key="2">
    <citation type="submission" date="2018-11" db="EMBL/GenBank/DDBJ databases">
        <authorList>
            <consortium name="Pathogen Informatics"/>
        </authorList>
    </citation>
    <scope>NUCLEOTIDE SEQUENCE [LARGE SCALE GENOMIC DNA]</scope>
</reference>
<accession>A0A0M3JCW2</accession>
<keyword evidence="2" id="KW-1185">Reference proteome</keyword>
<evidence type="ECO:0000313" key="2">
    <source>
        <dbReference type="Proteomes" id="UP000267096"/>
    </source>
</evidence>
<dbReference type="AlphaFoldDB" id="A0A0M3JCW2"/>
<name>A0A0M3JCW2_ANISI</name>
<protein>
    <submittedName>
        <fullName evidence="3">Acyl-CoA_dh_N domain-containing protein</fullName>
    </submittedName>
</protein>
<sequence length="90" mass="10012">MMNQAMCARVATLKAVSECGRLALRSVASRTNRVCTTSLHTATACCPLATQKRLQPQMPQLIHKRFSQIEVFGPFEPPKQLTIKEVRALT</sequence>
<organism evidence="3">
    <name type="scientific">Anisakis simplex</name>
    <name type="common">Herring worm</name>
    <dbReference type="NCBI Taxonomy" id="6269"/>
    <lineage>
        <taxon>Eukaryota</taxon>
        <taxon>Metazoa</taxon>
        <taxon>Ecdysozoa</taxon>
        <taxon>Nematoda</taxon>
        <taxon>Chromadorea</taxon>
        <taxon>Rhabditida</taxon>
        <taxon>Spirurina</taxon>
        <taxon>Ascaridomorpha</taxon>
        <taxon>Ascaridoidea</taxon>
        <taxon>Anisakidae</taxon>
        <taxon>Anisakis</taxon>
        <taxon>Anisakis simplex complex</taxon>
    </lineage>
</organism>
<dbReference type="WBParaSite" id="ASIM_0000544501-mRNA-1">
    <property type="protein sequence ID" value="ASIM_0000544501-mRNA-1"/>
    <property type="gene ID" value="ASIM_0000544501"/>
</dbReference>
<gene>
    <name evidence="1" type="ORF">ASIM_LOCUS5248</name>
</gene>
<reference evidence="3" key="1">
    <citation type="submission" date="2017-02" db="UniProtKB">
        <authorList>
            <consortium name="WormBaseParasite"/>
        </authorList>
    </citation>
    <scope>IDENTIFICATION</scope>
</reference>
<evidence type="ECO:0000313" key="3">
    <source>
        <dbReference type="WBParaSite" id="ASIM_0000544501-mRNA-1"/>
    </source>
</evidence>
<dbReference type="OrthoDB" id="10540239at2759"/>
<proteinExistence type="predicted"/>
<dbReference type="EMBL" id="UYRR01010052">
    <property type="protein sequence ID" value="VDK25214.1"/>
    <property type="molecule type" value="Genomic_DNA"/>
</dbReference>
<dbReference type="Proteomes" id="UP000267096">
    <property type="component" value="Unassembled WGS sequence"/>
</dbReference>
<evidence type="ECO:0000313" key="1">
    <source>
        <dbReference type="EMBL" id="VDK25214.1"/>
    </source>
</evidence>